<dbReference type="InterPro" id="IPR019775">
    <property type="entry name" value="WD40_repeat_CS"/>
</dbReference>
<protein>
    <submittedName>
        <fullName evidence="5">Uncharacterized protein</fullName>
    </submittedName>
</protein>
<dbReference type="InterPro" id="IPR001680">
    <property type="entry name" value="WD40_rpt"/>
</dbReference>
<dbReference type="AlphaFoldDB" id="A0A5J4P3B9"/>
<reference evidence="5 6" key="1">
    <citation type="journal article" date="2019" name="Gigascience">
        <title>Whole-genome sequence of the oriental lung fluke Paragonimus westermani.</title>
        <authorList>
            <person name="Oey H."/>
            <person name="Zakrzewski M."/>
            <person name="Narain K."/>
            <person name="Devi K.R."/>
            <person name="Agatsuma T."/>
            <person name="Nawaratna S."/>
            <person name="Gobert G.N."/>
            <person name="Jones M.K."/>
            <person name="Ragan M.A."/>
            <person name="McManus D.P."/>
            <person name="Krause L."/>
        </authorList>
    </citation>
    <scope>NUCLEOTIDE SEQUENCE [LARGE SCALE GENOMIC DNA]</scope>
    <source>
        <strain evidence="5 6">IND2009</strain>
    </source>
</reference>
<name>A0A5J4P3B9_9TREM</name>
<evidence type="ECO:0000256" key="3">
    <source>
        <dbReference type="PROSITE-ProRule" id="PRU00221"/>
    </source>
</evidence>
<dbReference type="Pfam" id="PF00400">
    <property type="entry name" value="WD40"/>
    <property type="match status" value="2"/>
</dbReference>
<dbReference type="PROSITE" id="PS00678">
    <property type="entry name" value="WD_REPEATS_1"/>
    <property type="match status" value="1"/>
</dbReference>
<dbReference type="PANTHER" id="PTHR47822">
    <property type="entry name" value="CARBOHYDRATE BINDING DOMAIN CONTAINING PROTEIN"/>
    <property type="match status" value="1"/>
</dbReference>
<dbReference type="Proteomes" id="UP000324629">
    <property type="component" value="Unassembled WGS sequence"/>
</dbReference>
<keyword evidence="6" id="KW-1185">Reference proteome</keyword>
<dbReference type="SUPFAM" id="SSF50978">
    <property type="entry name" value="WD40 repeat-like"/>
    <property type="match status" value="1"/>
</dbReference>
<comment type="caution">
    <text evidence="5">The sequence shown here is derived from an EMBL/GenBank/DDBJ whole genome shotgun (WGS) entry which is preliminary data.</text>
</comment>
<organism evidence="5 6">
    <name type="scientific">Paragonimus westermani</name>
    <dbReference type="NCBI Taxonomy" id="34504"/>
    <lineage>
        <taxon>Eukaryota</taxon>
        <taxon>Metazoa</taxon>
        <taxon>Spiralia</taxon>
        <taxon>Lophotrochozoa</taxon>
        <taxon>Platyhelminthes</taxon>
        <taxon>Trematoda</taxon>
        <taxon>Digenea</taxon>
        <taxon>Plagiorchiida</taxon>
        <taxon>Troglotremata</taxon>
        <taxon>Troglotrematidae</taxon>
        <taxon>Paragonimus</taxon>
    </lineage>
</organism>
<dbReference type="SMART" id="SM00320">
    <property type="entry name" value="WD40"/>
    <property type="match status" value="3"/>
</dbReference>
<evidence type="ECO:0000256" key="2">
    <source>
        <dbReference type="ARBA" id="ARBA00022737"/>
    </source>
</evidence>
<accession>A0A5J4P3B9</accession>
<dbReference type="PANTHER" id="PTHR47822:SF3">
    <property type="entry name" value="ANAPHASE-PROMOTING COMPLEX SUBUNIT 4-LIKE WD40 DOMAIN-CONTAINING PROTEIN"/>
    <property type="match status" value="1"/>
</dbReference>
<dbReference type="Gene3D" id="2.130.10.10">
    <property type="entry name" value="YVTN repeat-like/Quinoprotein amine dehydrogenase"/>
    <property type="match status" value="2"/>
</dbReference>
<gene>
    <name evidence="5" type="ORF">DEA37_0014642</name>
</gene>
<dbReference type="PROSITE" id="PS50294">
    <property type="entry name" value="WD_REPEATS_REGION"/>
    <property type="match status" value="1"/>
</dbReference>
<keyword evidence="1 3" id="KW-0853">WD repeat</keyword>
<feature type="repeat" description="WD" evidence="3">
    <location>
        <begin position="220"/>
        <end position="255"/>
    </location>
</feature>
<evidence type="ECO:0000313" key="5">
    <source>
        <dbReference type="EMBL" id="KAA3682391.1"/>
    </source>
</evidence>
<feature type="region of interest" description="Disordered" evidence="4">
    <location>
        <begin position="309"/>
        <end position="338"/>
    </location>
</feature>
<dbReference type="EMBL" id="QNGE01000020">
    <property type="protein sequence ID" value="KAA3682391.1"/>
    <property type="molecule type" value="Genomic_DNA"/>
</dbReference>
<keyword evidence="2" id="KW-0677">Repeat</keyword>
<proteinExistence type="predicted"/>
<dbReference type="PROSITE" id="PS50082">
    <property type="entry name" value="WD_REPEATS_2"/>
    <property type="match status" value="2"/>
</dbReference>
<sequence length="458" mass="50029">MFYPTVSMHIFVQVIQTADGTQRLLPRPSKWTLGMPITAIRFMPPKSVWAVACNSHGEIFAFNPEREGFETLFKEPQQTYTLDFSPDGTELATGGVDKKIRIYTLQPGSVVGMPSELHDPCESATDGAVTNRILARKPETTPYHLFRVDAPKHTRSHFPGGRPDQTVNATVRPYVLTRCYGTPDTLDSPDVPEPAAYVNNPKLAPPLREYVPTSPGLNITEGHSMRIMALRYHPQKPSLLFSAGWDNLVKLWDTRLQTGPVWQIYGPHVASPDGLDVEDNYLLTASWRAKESIEIWDLRAMNTISGKQRAVRFSDQSSPRRSQTTDDGDSAASGSLASSCCGNSKMAASLKGPTSEQLVAVEQQHGPCEVIPITGSAWVSDKAKECGEYPYAARLLPSRAVVVAGSGFHDVRVIGRDTLLPIARIPMDSVVQSMDTILDGRYIGVGCSSGTVSAIGMA</sequence>
<feature type="repeat" description="WD" evidence="3">
    <location>
        <begin position="72"/>
        <end position="113"/>
    </location>
</feature>
<dbReference type="InterPro" id="IPR015943">
    <property type="entry name" value="WD40/YVTN_repeat-like_dom_sf"/>
</dbReference>
<evidence type="ECO:0000256" key="1">
    <source>
        <dbReference type="ARBA" id="ARBA00022574"/>
    </source>
</evidence>
<dbReference type="InterPro" id="IPR036322">
    <property type="entry name" value="WD40_repeat_dom_sf"/>
</dbReference>
<evidence type="ECO:0000313" key="6">
    <source>
        <dbReference type="Proteomes" id="UP000324629"/>
    </source>
</evidence>
<evidence type="ECO:0000256" key="4">
    <source>
        <dbReference type="SAM" id="MobiDB-lite"/>
    </source>
</evidence>